<proteinExistence type="predicted"/>
<feature type="transmembrane region" description="Helical" evidence="1">
    <location>
        <begin position="371"/>
        <end position="394"/>
    </location>
</feature>
<accession>A0ABY5KCD7</accession>
<reference evidence="2 3" key="1">
    <citation type="submission" date="2022-07" db="EMBL/GenBank/DDBJ databases">
        <title>Novel species in genus Aeromicrobium.</title>
        <authorList>
            <person name="Ye L."/>
        </authorList>
    </citation>
    <scope>NUCLEOTIDE SEQUENCE [LARGE SCALE GENOMIC DNA]</scope>
    <source>
        <strain evidence="3">zg-Y50</strain>
    </source>
</reference>
<evidence type="ECO:0000256" key="1">
    <source>
        <dbReference type="SAM" id="Phobius"/>
    </source>
</evidence>
<name>A0ABY5KCD7_9ACTN</name>
<dbReference type="RefSeq" id="WP_232419082.1">
    <property type="nucleotide sequence ID" value="NZ_CP101990.1"/>
</dbReference>
<evidence type="ECO:0000313" key="2">
    <source>
        <dbReference type="EMBL" id="UUI67545.1"/>
    </source>
</evidence>
<keyword evidence="1" id="KW-0812">Transmembrane</keyword>
<keyword evidence="3" id="KW-1185">Reference proteome</keyword>
<keyword evidence="1" id="KW-1133">Transmembrane helix</keyword>
<protein>
    <submittedName>
        <fullName evidence="2">Uncharacterized protein</fullName>
    </submittedName>
</protein>
<gene>
    <name evidence="2" type="ORF">NP095_10050</name>
</gene>
<dbReference type="EMBL" id="CP101990">
    <property type="protein sequence ID" value="UUI67545.1"/>
    <property type="molecule type" value="Genomic_DNA"/>
</dbReference>
<dbReference type="Proteomes" id="UP001315860">
    <property type="component" value="Chromosome"/>
</dbReference>
<evidence type="ECO:0000313" key="3">
    <source>
        <dbReference type="Proteomes" id="UP001315860"/>
    </source>
</evidence>
<sequence>MNSPAEVHEIELAARRSDGSAVAADEVLAYLDSVRVAAGVIDGARLGRPGLHTVRMALTEDELVQRSDGLPATLPWQGLVRLLAHRFDTVAVVDDGVVGPDGRHHGDDLPVELGELLDEVWHLTSAEVSATSVHVLRTDPDIDSDAQSIANRGKATVEVVHVDGFTLIRDTISTDPGTVVDLAARSQLPAVALRREGDARGAVVRVRQGRRVVTCHVDLGVPAELTQVRGPATRALLLGGVSVTFGSRRRPDDAMLERLQAAGTGETSFAHDVAEAVGAPVGAATWLEDEVAPGPVTVLGPLSRREMLSQGVREVADDMREEFSRDALTKGPLGGFRRFLLDHPVVTLLYGLAELAVAYALVALIEPWPVVRWIVGGLVAIDGLTSLGIGATTLRRRVRA</sequence>
<feature type="transmembrane region" description="Helical" evidence="1">
    <location>
        <begin position="345"/>
        <end position="365"/>
    </location>
</feature>
<organism evidence="2 3">
    <name type="scientific">Aeromicrobium duanguangcaii</name>
    <dbReference type="NCBI Taxonomy" id="2968086"/>
    <lineage>
        <taxon>Bacteria</taxon>
        <taxon>Bacillati</taxon>
        <taxon>Actinomycetota</taxon>
        <taxon>Actinomycetes</taxon>
        <taxon>Propionibacteriales</taxon>
        <taxon>Nocardioidaceae</taxon>
        <taxon>Aeromicrobium</taxon>
    </lineage>
</organism>
<keyword evidence="1" id="KW-0472">Membrane</keyword>